<dbReference type="RefSeq" id="XP_013805621.2">
    <property type="nucleotide sequence ID" value="XM_013950167.2"/>
</dbReference>
<keyword evidence="2 8" id="KW-0812">Transmembrane</keyword>
<name>A0A8B7J3L3_9AVES</name>
<evidence type="ECO:0000256" key="3">
    <source>
        <dbReference type="ARBA" id="ARBA00022729"/>
    </source>
</evidence>
<dbReference type="AlphaFoldDB" id="A0A8B7J3L3"/>
<dbReference type="KEGG" id="aam:106490682"/>
<organism evidence="11 12">
    <name type="scientific">Apteryx mantelli</name>
    <name type="common">North Island brown kiwi</name>
    <dbReference type="NCBI Taxonomy" id="2696672"/>
    <lineage>
        <taxon>Eukaryota</taxon>
        <taxon>Metazoa</taxon>
        <taxon>Chordata</taxon>
        <taxon>Craniata</taxon>
        <taxon>Vertebrata</taxon>
        <taxon>Euteleostomi</taxon>
        <taxon>Archelosauria</taxon>
        <taxon>Archosauria</taxon>
        <taxon>Dinosauria</taxon>
        <taxon>Saurischia</taxon>
        <taxon>Theropoda</taxon>
        <taxon>Coelurosauria</taxon>
        <taxon>Aves</taxon>
        <taxon>Palaeognathae</taxon>
        <taxon>Apterygiformes</taxon>
        <taxon>Apterygidae</taxon>
        <taxon>Apteryx</taxon>
    </lineage>
</organism>
<dbReference type="PANTHER" id="PTHR23037">
    <property type="entry name" value="CYTOKINE RECEPTOR"/>
    <property type="match status" value="1"/>
</dbReference>
<dbReference type="InterPro" id="IPR036116">
    <property type="entry name" value="FN3_sf"/>
</dbReference>
<dbReference type="Pfam" id="PF09240">
    <property type="entry name" value="IL6Ra-bind"/>
    <property type="match status" value="1"/>
</dbReference>
<feature type="transmembrane region" description="Helical" evidence="8">
    <location>
        <begin position="334"/>
        <end position="356"/>
    </location>
</feature>
<evidence type="ECO:0000313" key="11">
    <source>
        <dbReference type="Proteomes" id="UP001652627"/>
    </source>
</evidence>
<feature type="domain" description="Type I cytokine receptor cytokine-binding" evidence="10">
    <location>
        <begin position="140"/>
        <end position="229"/>
    </location>
</feature>
<keyword evidence="5 8" id="KW-0472">Membrane</keyword>
<evidence type="ECO:0000256" key="4">
    <source>
        <dbReference type="ARBA" id="ARBA00022989"/>
    </source>
</evidence>
<reference evidence="12" key="2">
    <citation type="submission" date="2025-08" db="UniProtKB">
        <authorList>
            <consortium name="RefSeq"/>
        </authorList>
    </citation>
    <scope>IDENTIFICATION</scope>
    <source>
        <tissue evidence="12">Blood</tissue>
    </source>
</reference>
<dbReference type="GO" id="GO:0009897">
    <property type="term" value="C:external side of plasma membrane"/>
    <property type="evidence" value="ECO:0007669"/>
    <property type="project" value="TreeGrafter"/>
</dbReference>
<feature type="chain" id="PRO_5047395724" evidence="9">
    <location>
        <begin position="28"/>
        <end position="409"/>
    </location>
</feature>
<accession>A0A8B7J3L3</accession>
<evidence type="ECO:0000259" key="10">
    <source>
        <dbReference type="Pfam" id="PF09240"/>
    </source>
</evidence>
<dbReference type="GO" id="GO:0004896">
    <property type="term" value="F:cytokine receptor activity"/>
    <property type="evidence" value="ECO:0007669"/>
    <property type="project" value="TreeGrafter"/>
</dbReference>
<proteinExistence type="predicted"/>
<keyword evidence="4 8" id="KW-1133">Transmembrane helix</keyword>
<protein>
    <submittedName>
        <fullName evidence="12">Interleukin-5 receptor subunit alpha-like</fullName>
    </submittedName>
</protein>
<keyword evidence="11" id="KW-1185">Reference proteome</keyword>
<gene>
    <name evidence="12" type="primary">LOC106490682</name>
</gene>
<dbReference type="PANTHER" id="PTHR23037:SF46">
    <property type="entry name" value="INTERLEUKIN 5 RECEPTOR SUBUNIT ALPHA"/>
    <property type="match status" value="1"/>
</dbReference>
<evidence type="ECO:0000256" key="5">
    <source>
        <dbReference type="ARBA" id="ARBA00023136"/>
    </source>
</evidence>
<dbReference type="OrthoDB" id="9890439at2759"/>
<keyword evidence="7" id="KW-0325">Glycoprotein</keyword>
<evidence type="ECO:0000256" key="8">
    <source>
        <dbReference type="SAM" id="Phobius"/>
    </source>
</evidence>
<sequence>MAHVTVVPVMLILSLFQCKILFSTSLASRQPDVVDALGLRNDLRIAKHESRVILSWNNKLTEEETNTYNVKYILSYKFFNSAHERKERLREKEKIIHLELHSGFSAKVKTQLFEKGTGDLIKESSWTEFTYKAPPVYVQNLSCIIYNISFFNCTWHIKAEAPEDLQFFFSYRHAKKDFECQQYIKNARKKNIGCHMKEIYFQPSRKINLNISVRNLRNDLRRQSYYKAFIPQTIEKLNPPVNVSISLENRSVKIHWKPPPTIGSASNKCFMYQVKITDRKPVDVSEEKYEYPFHKPPYKCAAQVRAKKEKCIRNKIWSEWSEPVFIDDEKTVDITLLILTLFCLLVFLGCLLTCACRRYRCLEAISMPVPQASDSIKTWLSAEETHHQKHISMQVEMHSETGLEIPEEN</sequence>
<dbReference type="InterPro" id="IPR003961">
    <property type="entry name" value="FN3_dom"/>
</dbReference>
<dbReference type="InterPro" id="IPR015321">
    <property type="entry name" value="TypeI_recpt_CBD"/>
</dbReference>
<comment type="subcellular location">
    <subcellularLocation>
        <location evidence="1">Membrane</location>
        <topology evidence="1">Single-pass type I membrane protein</topology>
    </subcellularLocation>
</comment>
<evidence type="ECO:0000256" key="9">
    <source>
        <dbReference type="SAM" id="SignalP"/>
    </source>
</evidence>
<dbReference type="Proteomes" id="UP001652627">
    <property type="component" value="Chromosome 1"/>
</dbReference>
<keyword evidence="6" id="KW-0675">Receptor</keyword>
<dbReference type="GeneID" id="106490682"/>
<evidence type="ECO:0000256" key="6">
    <source>
        <dbReference type="ARBA" id="ARBA00023170"/>
    </source>
</evidence>
<reference evidence="11" key="1">
    <citation type="submission" date="2025-05" db="UniProtKB">
        <authorList>
            <consortium name="RefSeq"/>
        </authorList>
    </citation>
    <scope>NUCLEOTIDE SEQUENCE [LARGE SCALE GENOMIC DNA]</scope>
</reference>
<evidence type="ECO:0000256" key="7">
    <source>
        <dbReference type="ARBA" id="ARBA00023180"/>
    </source>
</evidence>
<evidence type="ECO:0000313" key="12">
    <source>
        <dbReference type="RefSeq" id="XP_013805621.2"/>
    </source>
</evidence>
<dbReference type="Gene3D" id="2.60.40.10">
    <property type="entry name" value="Immunoglobulins"/>
    <property type="match status" value="3"/>
</dbReference>
<evidence type="ECO:0000256" key="1">
    <source>
        <dbReference type="ARBA" id="ARBA00004479"/>
    </source>
</evidence>
<dbReference type="CDD" id="cd00063">
    <property type="entry name" value="FN3"/>
    <property type="match status" value="1"/>
</dbReference>
<feature type="signal peptide" evidence="9">
    <location>
        <begin position="1"/>
        <end position="27"/>
    </location>
</feature>
<dbReference type="SUPFAM" id="SSF49265">
    <property type="entry name" value="Fibronectin type III"/>
    <property type="match status" value="2"/>
</dbReference>
<evidence type="ECO:0000256" key="2">
    <source>
        <dbReference type="ARBA" id="ARBA00022692"/>
    </source>
</evidence>
<dbReference type="InterPro" id="IPR013783">
    <property type="entry name" value="Ig-like_fold"/>
</dbReference>
<keyword evidence="3 9" id="KW-0732">Signal</keyword>